<dbReference type="Proteomes" id="UP000241769">
    <property type="component" value="Unassembled WGS sequence"/>
</dbReference>
<proteinExistence type="predicted"/>
<organism evidence="1 2">
    <name type="scientific">Planoprotostelium fungivorum</name>
    <dbReference type="NCBI Taxonomy" id="1890364"/>
    <lineage>
        <taxon>Eukaryota</taxon>
        <taxon>Amoebozoa</taxon>
        <taxon>Evosea</taxon>
        <taxon>Variosea</taxon>
        <taxon>Cavosteliida</taxon>
        <taxon>Cavosteliaceae</taxon>
        <taxon>Planoprotostelium</taxon>
    </lineage>
</organism>
<accession>A0A2P6N054</accession>
<evidence type="ECO:0000313" key="1">
    <source>
        <dbReference type="EMBL" id="PRP77314.1"/>
    </source>
</evidence>
<gene>
    <name evidence="1" type="ORF">PROFUN_05559</name>
</gene>
<comment type="caution">
    <text evidence="1">The sequence shown here is derived from an EMBL/GenBank/DDBJ whole genome shotgun (WGS) entry which is preliminary data.</text>
</comment>
<dbReference type="EMBL" id="MDYQ01000269">
    <property type="protein sequence ID" value="PRP77314.1"/>
    <property type="molecule type" value="Genomic_DNA"/>
</dbReference>
<evidence type="ECO:0000313" key="2">
    <source>
        <dbReference type="Proteomes" id="UP000241769"/>
    </source>
</evidence>
<reference evidence="1 2" key="1">
    <citation type="journal article" date="2018" name="Genome Biol. Evol.">
        <title>Multiple Roots of Fruiting Body Formation in Amoebozoa.</title>
        <authorList>
            <person name="Hillmann F."/>
            <person name="Forbes G."/>
            <person name="Novohradska S."/>
            <person name="Ferling I."/>
            <person name="Riege K."/>
            <person name="Groth M."/>
            <person name="Westermann M."/>
            <person name="Marz M."/>
            <person name="Spaller T."/>
            <person name="Winckler T."/>
            <person name="Schaap P."/>
            <person name="Glockner G."/>
        </authorList>
    </citation>
    <scope>NUCLEOTIDE SEQUENCE [LARGE SCALE GENOMIC DNA]</scope>
    <source>
        <strain evidence="1 2">Jena</strain>
    </source>
</reference>
<dbReference type="AlphaFoldDB" id="A0A2P6N054"/>
<dbReference type="OrthoDB" id="7464126at2759"/>
<name>A0A2P6N054_9EUKA</name>
<dbReference type="InParanoid" id="A0A2P6N054"/>
<protein>
    <submittedName>
        <fullName evidence="1">Uncharacterized protein</fullName>
    </submittedName>
</protein>
<sequence length="257" mass="29373">MCSGFDKVISSLDLRRDGSAEPVTKTIKNGFTRTYVMDVTSTHMPVPSVLCGIRSKSRHQSLMVQRVILHDVLNIGVEPWIRLSRNYRSICVAPECLESHDTRRGQSFVKHARHGKTSILFDFSPTWIIVYSEEDGDTKRAARKKHIETVRLLLSDPRVDPSAKDNEIIALASTSGHTEVTPGMRPSCRHPFRLLLSDLRVDPSTEYNQPSNPWPWIAPVTHYRDQADADNGLRRDEKGDYDLKRKHRLSLQLAYYH</sequence>
<keyword evidence="2" id="KW-1185">Reference proteome</keyword>